<proteinExistence type="predicted"/>
<dbReference type="EMBL" id="BMFG01000007">
    <property type="protein sequence ID" value="GGD29774.1"/>
    <property type="molecule type" value="Genomic_DNA"/>
</dbReference>
<organism evidence="2 3">
    <name type="scientific">Flavobacterium orientale</name>
    <dbReference type="NCBI Taxonomy" id="1756020"/>
    <lineage>
        <taxon>Bacteria</taxon>
        <taxon>Pseudomonadati</taxon>
        <taxon>Bacteroidota</taxon>
        <taxon>Flavobacteriia</taxon>
        <taxon>Flavobacteriales</taxon>
        <taxon>Flavobacteriaceae</taxon>
        <taxon>Flavobacterium</taxon>
    </lineage>
</organism>
<dbReference type="Proteomes" id="UP000625735">
    <property type="component" value="Unassembled WGS sequence"/>
</dbReference>
<name>A0A916Y3H8_9FLAO</name>
<keyword evidence="3" id="KW-1185">Reference proteome</keyword>
<dbReference type="InterPro" id="IPR008969">
    <property type="entry name" value="CarboxyPept-like_regulatory"/>
</dbReference>
<dbReference type="Gene3D" id="2.60.40.1120">
    <property type="entry name" value="Carboxypeptidase-like, regulatory domain"/>
    <property type="match status" value="1"/>
</dbReference>
<evidence type="ECO:0000313" key="3">
    <source>
        <dbReference type="Proteomes" id="UP000625735"/>
    </source>
</evidence>
<protein>
    <submittedName>
        <fullName evidence="2">Membrane protein</fullName>
    </submittedName>
</protein>
<dbReference type="Pfam" id="PF13715">
    <property type="entry name" value="CarbopepD_reg_2"/>
    <property type="match status" value="1"/>
</dbReference>
<reference evidence="2" key="2">
    <citation type="submission" date="2020-09" db="EMBL/GenBank/DDBJ databases">
        <authorList>
            <person name="Sun Q."/>
            <person name="Zhou Y."/>
        </authorList>
    </citation>
    <scope>NUCLEOTIDE SEQUENCE</scope>
    <source>
        <strain evidence="2">CGMCC 1.12506</strain>
    </source>
</reference>
<dbReference type="RefSeq" id="WP_188362425.1">
    <property type="nucleotide sequence ID" value="NZ_BMFG01000007.1"/>
</dbReference>
<dbReference type="InterPro" id="IPR043741">
    <property type="entry name" value="DUF5686"/>
</dbReference>
<feature type="transmembrane region" description="Helical" evidence="1">
    <location>
        <begin position="9"/>
        <end position="28"/>
    </location>
</feature>
<dbReference type="SUPFAM" id="SSF49464">
    <property type="entry name" value="Carboxypeptidase regulatory domain-like"/>
    <property type="match status" value="1"/>
</dbReference>
<sequence>MKKNNPQSTYLYSFLLFFILFAFNFNGFSQVKGTIKDVNGNPLPFVNIYIENTYIGTTSNEKGHYELAVQNREKVAIIYQYLGFKTQKHIIDITKIPLEYDVILLEENYNLSEVVLSSKENPANPIIRNAIAARKSNSDKTGRFTADFYSKGIFKLKNAPKKILGQEIGDFDGALDSTGTGIIYLSETVSKITFEKPDNLKERILASKVSGNNNGFSYNTAQGTRFDFYENSVELGANLISPIADNAFSYYKYSLEGTFYDEYNHLINKIKVIPKRDVEPVFEGYIFIVEDTWAIYGIDLQTKGYRMKQEFVNTMSLNQNFSYNATNKIWAKNVQSLAFDAGAFGITFNGKFTHVFSNYDFKESFEKKTFTREILSFEDEANKKETSYWNESRPVPLTEEEVSDYLKKDSIQLVRKSKPYLDSIDGKNNKFKLQKLLTGYSYQNSEKNWRINYAGLIKIPHYNTVQGWNLSTNVTYTKRDEDSRKFTTFGTNLNYGFAENKLRATGFFRSRLNAKTNSFISITAGKEAVQFNQNKPITNLGNTLVSLFLKENYMKLFEKSFAAASFGQEITNGLYASASLEYSERKPLFNNSDYVFINNDKTFISNNPLNPDDFINPGIEKHNLIKANLNARVNFGQKYLSRPDGKYNISNDKFPTLFFGYEKGFAGNESKYNYDFIAARVSYEQTFSNKGTFAFNLKSGKFFNADEISFVDYRHFNGNQIIISSQNRYLNVFNLLPYYTHSTNDSYIETHIEHNFDGFIMNKIPLLNKLKSTLIVGYHQLATPENKPYREFSVGLDKLGFGKFKLLRLDYVRSFNGSSFGTDGIMLGLQLLSVLE</sequence>
<dbReference type="AlphaFoldDB" id="A0A916Y3H8"/>
<gene>
    <name evidence="2" type="ORF">GCM10011343_20000</name>
</gene>
<keyword evidence="1" id="KW-1133">Transmembrane helix</keyword>
<evidence type="ECO:0000313" key="2">
    <source>
        <dbReference type="EMBL" id="GGD29774.1"/>
    </source>
</evidence>
<reference evidence="2" key="1">
    <citation type="journal article" date="2014" name="Int. J. Syst. Evol. Microbiol.">
        <title>Complete genome sequence of Corynebacterium casei LMG S-19264T (=DSM 44701T), isolated from a smear-ripened cheese.</title>
        <authorList>
            <consortium name="US DOE Joint Genome Institute (JGI-PGF)"/>
            <person name="Walter F."/>
            <person name="Albersmeier A."/>
            <person name="Kalinowski J."/>
            <person name="Ruckert C."/>
        </authorList>
    </citation>
    <scope>NUCLEOTIDE SEQUENCE</scope>
    <source>
        <strain evidence="2">CGMCC 1.12506</strain>
    </source>
</reference>
<keyword evidence="1" id="KW-0472">Membrane</keyword>
<evidence type="ECO:0000256" key="1">
    <source>
        <dbReference type="SAM" id="Phobius"/>
    </source>
</evidence>
<keyword evidence="1" id="KW-0812">Transmembrane</keyword>
<accession>A0A916Y3H8</accession>
<dbReference type="Pfam" id="PF18939">
    <property type="entry name" value="DUF5686"/>
    <property type="match status" value="1"/>
</dbReference>
<comment type="caution">
    <text evidence="2">The sequence shown here is derived from an EMBL/GenBank/DDBJ whole genome shotgun (WGS) entry which is preliminary data.</text>
</comment>